<organism evidence="2 3">
    <name type="scientific">Neofusicoccum ribis</name>
    <dbReference type="NCBI Taxonomy" id="45134"/>
    <lineage>
        <taxon>Eukaryota</taxon>
        <taxon>Fungi</taxon>
        <taxon>Dikarya</taxon>
        <taxon>Ascomycota</taxon>
        <taxon>Pezizomycotina</taxon>
        <taxon>Dothideomycetes</taxon>
        <taxon>Dothideomycetes incertae sedis</taxon>
        <taxon>Botryosphaeriales</taxon>
        <taxon>Botryosphaeriaceae</taxon>
        <taxon>Neofusicoccum</taxon>
    </lineage>
</organism>
<dbReference type="EMBL" id="JAJVDC020000096">
    <property type="protein sequence ID" value="KAL1625209.1"/>
    <property type="molecule type" value="Genomic_DNA"/>
</dbReference>
<feature type="signal peptide" evidence="1">
    <location>
        <begin position="1"/>
        <end position="19"/>
    </location>
</feature>
<evidence type="ECO:0000313" key="2">
    <source>
        <dbReference type="EMBL" id="KAL1625209.1"/>
    </source>
</evidence>
<sequence>MFSLRTLAAVAPFLSLSSAIPYPPEAVSPVNKITSPAHGVAFWNGTTHPTKTVNARTLTRRATGGVVTGGAAVDAINNQDGIGGGSDSYTMYWGDGSTGAGWPSEDSWVSFEDMFNNNKQIMFSSCGWNGWGADDSGPEVGAIYDAVQQIATETKVDHRFILAVIIQESKGCVRVPTTGNVDANIWNPGLMQCHSGDGTCNSNGVVQDPCPTDTIFQMVREGTAGTNSGDGLAQVLNQAQNTFQVSNARAFYSAAKYYNGGSIPASGNLEEGCCTLCYASDVANRLTGWVLAASSCTLDG</sequence>
<evidence type="ECO:0000313" key="3">
    <source>
        <dbReference type="Proteomes" id="UP001521116"/>
    </source>
</evidence>
<accession>A0ABR3SN21</accession>
<evidence type="ECO:0000256" key="1">
    <source>
        <dbReference type="SAM" id="SignalP"/>
    </source>
</evidence>
<keyword evidence="3" id="KW-1185">Reference proteome</keyword>
<name>A0ABR3SN21_9PEZI</name>
<keyword evidence="1" id="KW-0732">Signal</keyword>
<reference evidence="2 3" key="1">
    <citation type="submission" date="2024-02" db="EMBL/GenBank/DDBJ databases">
        <title>De novo assembly and annotation of 12 fungi associated with fruit tree decline syndrome in Ontario, Canada.</title>
        <authorList>
            <person name="Sulman M."/>
            <person name="Ellouze W."/>
            <person name="Ilyukhin E."/>
        </authorList>
    </citation>
    <scope>NUCLEOTIDE SEQUENCE [LARGE SCALE GENOMIC DNA]</scope>
    <source>
        <strain evidence="2 3">M1-105</strain>
    </source>
</reference>
<gene>
    <name evidence="2" type="ORF">SLS56_007404</name>
</gene>
<protein>
    <submittedName>
        <fullName evidence="2">Uncharacterized protein</fullName>
    </submittedName>
</protein>
<feature type="chain" id="PRO_5045044974" evidence="1">
    <location>
        <begin position="20"/>
        <end position="300"/>
    </location>
</feature>
<comment type="caution">
    <text evidence="2">The sequence shown here is derived from an EMBL/GenBank/DDBJ whole genome shotgun (WGS) entry which is preliminary data.</text>
</comment>
<proteinExistence type="predicted"/>
<dbReference type="Proteomes" id="UP001521116">
    <property type="component" value="Unassembled WGS sequence"/>
</dbReference>
<dbReference type="Gene3D" id="1.10.530.10">
    <property type="match status" value="1"/>
</dbReference>